<dbReference type="RefSeq" id="WP_143182678.1">
    <property type="nucleotide sequence ID" value="NZ_FSQW01000001.1"/>
</dbReference>
<feature type="compositionally biased region" description="Basic and acidic residues" evidence="1">
    <location>
        <begin position="155"/>
        <end position="168"/>
    </location>
</feature>
<organism evidence="2 3">
    <name type="scientific">Parasphingorhabdus marina DSM 22363</name>
    <dbReference type="NCBI Taxonomy" id="1123272"/>
    <lineage>
        <taxon>Bacteria</taxon>
        <taxon>Pseudomonadati</taxon>
        <taxon>Pseudomonadota</taxon>
        <taxon>Alphaproteobacteria</taxon>
        <taxon>Sphingomonadales</taxon>
        <taxon>Sphingomonadaceae</taxon>
        <taxon>Parasphingorhabdus</taxon>
    </lineage>
</organism>
<reference evidence="3" key="1">
    <citation type="submission" date="2016-11" db="EMBL/GenBank/DDBJ databases">
        <authorList>
            <person name="Varghese N."/>
            <person name="Submissions S."/>
        </authorList>
    </citation>
    <scope>NUCLEOTIDE SEQUENCE [LARGE SCALE GENOMIC DNA]</scope>
    <source>
        <strain evidence="3">DSM 22363</strain>
    </source>
</reference>
<feature type="compositionally biased region" description="Polar residues" evidence="1">
    <location>
        <begin position="169"/>
        <end position="180"/>
    </location>
</feature>
<sequence>MKRRSSGRSLLSSGEPGIGYRENQRRVFLSELAATSSVTVAADKAGLAKSTIYLWREKDPEFADAWRKALTAGFELLETELLERARHGVLKPVFHNGRKIGAIRQFNDHAAFRLLSLHKQTVALERAAREQMGDISEMRARIDAKLDAMRDRLEYQRQRKQDEERENKQPGSSLSVHYRN</sequence>
<gene>
    <name evidence="2" type="ORF">SAMN02745824_0165</name>
</gene>
<dbReference type="Gene3D" id="1.10.10.60">
    <property type="entry name" value="Homeodomain-like"/>
    <property type="match status" value="1"/>
</dbReference>
<accession>A0A1N6CMC1</accession>
<dbReference type="OrthoDB" id="8480631at2"/>
<evidence type="ECO:0008006" key="4">
    <source>
        <dbReference type="Google" id="ProtNLM"/>
    </source>
</evidence>
<dbReference type="STRING" id="1123272.SAMN02745824_0165"/>
<evidence type="ECO:0000256" key="1">
    <source>
        <dbReference type="SAM" id="MobiDB-lite"/>
    </source>
</evidence>
<protein>
    <recommendedName>
        <fullName evidence="4">Phage terminase small subunit</fullName>
    </recommendedName>
</protein>
<evidence type="ECO:0000313" key="2">
    <source>
        <dbReference type="EMBL" id="SIN59636.1"/>
    </source>
</evidence>
<dbReference type="EMBL" id="FSQW01000001">
    <property type="protein sequence ID" value="SIN59636.1"/>
    <property type="molecule type" value="Genomic_DNA"/>
</dbReference>
<keyword evidence="3" id="KW-1185">Reference proteome</keyword>
<dbReference type="Proteomes" id="UP000185192">
    <property type="component" value="Unassembled WGS sequence"/>
</dbReference>
<proteinExistence type="predicted"/>
<evidence type="ECO:0000313" key="3">
    <source>
        <dbReference type="Proteomes" id="UP000185192"/>
    </source>
</evidence>
<dbReference type="AlphaFoldDB" id="A0A1N6CMC1"/>
<name>A0A1N6CMC1_9SPHN</name>
<feature type="region of interest" description="Disordered" evidence="1">
    <location>
        <begin position="155"/>
        <end position="180"/>
    </location>
</feature>